<dbReference type="RefSeq" id="WP_380753546.1">
    <property type="nucleotide sequence ID" value="NZ_JBHSRF010000020.1"/>
</dbReference>
<keyword evidence="2" id="KW-0812">Transmembrane</keyword>
<keyword evidence="2" id="KW-1133">Transmembrane helix</keyword>
<feature type="transmembrane region" description="Helical" evidence="2">
    <location>
        <begin position="289"/>
        <end position="314"/>
    </location>
</feature>
<comment type="caution">
    <text evidence="4">The sequence shown here is derived from an EMBL/GenBank/DDBJ whole genome shotgun (WGS) entry which is preliminary data.</text>
</comment>
<dbReference type="PANTHER" id="PTHR30590">
    <property type="entry name" value="INNER MEMBRANE PROTEIN"/>
    <property type="match status" value="1"/>
</dbReference>
<name>A0ABW1NHA4_9ACTN</name>
<dbReference type="Proteomes" id="UP001596137">
    <property type="component" value="Unassembled WGS sequence"/>
</dbReference>
<feature type="transmembrane region" description="Helical" evidence="2">
    <location>
        <begin position="353"/>
        <end position="372"/>
    </location>
</feature>
<evidence type="ECO:0000259" key="3">
    <source>
        <dbReference type="Pfam" id="PF04235"/>
    </source>
</evidence>
<feature type="domain" description="DUF418" evidence="3">
    <location>
        <begin position="292"/>
        <end position="390"/>
    </location>
</feature>
<feature type="transmembrane region" description="Helical" evidence="2">
    <location>
        <begin position="145"/>
        <end position="168"/>
    </location>
</feature>
<keyword evidence="2" id="KW-0472">Membrane</keyword>
<feature type="transmembrane region" description="Helical" evidence="2">
    <location>
        <begin position="323"/>
        <end position="347"/>
    </location>
</feature>
<organism evidence="4 5">
    <name type="scientific">Sphaerisporangium aureirubrum</name>
    <dbReference type="NCBI Taxonomy" id="1544736"/>
    <lineage>
        <taxon>Bacteria</taxon>
        <taxon>Bacillati</taxon>
        <taxon>Actinomycetota</taxon>
        <taxon>Actinomycetes</taxon>
        <taxon>Streptosporangiales</taxon>
        <taxon>Streptosporangiaceae</taxon>
        <taxon>Sphaerisporangium</taxon>
    </lineage>
</organism>
<dbReference type="Pfam" id="PF04235">
    <property type="entry name" value="DUF418"/>
    <property type="match status" value="1"/>
</dbReference>
<evidence type="ECO:0000256" key="1">
    <source>
        <dbReference type="SAM" id="MobiDB-lite"/>
    </source>
</evidence>
<reference evidence="5" key="1">
    <citation type="journal article" date="2019" name="Int. J. Syst. Evol. Microbiol.">
        <title>The Global Catalogue of Microorganisms (GCM) 10K type strain sequencing project: providing services to taxonomists for standard genome sequencing and annotation.</title>
        <authorList>
            <consortium name="The Broad Institute Genomics Platform"/>
            <consortium name="The Broad Institute Genome Sequencing Center for Infectious Disease"/>
            <person name="Wu L."/>
            <person name="Ma J."/>
        </authorList>
    </citation>
    <scope>NUCLEOTIDE SEQUENCE [LARGE SCALE GENOMIC DNA]</scope>
    <source>
        <strain evidence="5">JCM 30346</strain>
    </source>
</reference>
<evidence type="ECO:0000256" key="2">
    <source>
        <dbReference type="SAM" id="Phobius"/>
    </source>
</evidence>
<keyword evidence="5" id="KW-1185">Reference proteome</keyword>
<accession>A0ABW1NHA4</accession>
<feature type="compositionally biased region" description="Basic and acidic residues" evidence="1">
    <location>
        <begin position="401"/>
        <end position="415"/>
    </location>
</feature>
<feature type="transmembrane region" description="Helical" evidence="2">
    <location>
        <begin position="235"/>
        <end position="256"/>
    </location>
</feature>
<dbReference type="EMBL" id="JBHSRF010000020">
    <property type="protein sequence ID" value="MFC6082770.1"/>
    <property type="molecule type" value="Genomic_DNA"/>
</dbReference>
<protein>
    <submittedName>
        <fullName evidence="4">DUF418 domain-containing protein</fullName>
    </submittedName>
</protein>
<dbReference type="PANTHER" id="PTHR30590:SF3">
    <property type="entry name" value="HYPOTHETICAL MEMBRANE SPANNING PROTEIN"/>
    <property type="match status" value="1"/>
</dbReference>
<dbReference type="InterPro" id="IPR007349">
    <property type="entry name" value="DUF418"/>
</dbReference>
<feature type="transmembrane region" description="Helical" evidence="2">
    <location>
        <begin position="24"/>
        <end position="48"/>
    </location>
</feature>
<evidence type="ECO:0000313" key="4">
    <source>
        <dbReference type="EMBL" id="MFC6082770.1"/>
    </source>
</evidence>
<feature type="transmembrane region" description="Helical" evidence="2">
    <location>
        <begin position="68"/>
        <end position="86"/>
    </location>
</feature>
<feature type="region of interest" description="Disordered" evidence="1">
    <location>
        <begin position="401"/>
        <end position="434"/>
    </location>
</feature>
<sequence length="434" mass="47355">MTSQASPPAPTRIRPLGRLLGLDVVRALAILAMIYIHVLPTGWLAPILPPASPVPVLGWLQENLPSRPMSLFVLCAGLSAALMTGGTKAPTGHAMTITRRRLAMRSFALLPFSLYMDGIGEPILMWYFVWFLLLIPVLGLSAKTLFITSGIMTVANPIITLVVLNYAGGFAREFYTYPPVSGFDVLLSPADWPAWLLFYTTHPQMLYALPLLLTGFAIGRLDLNNHLLRLRMIKLGLAGLVTSLAVSWFVATPLGVLEELRPPGSGVPGTADSGPVPWASLLMAPPHQLYALSIPMVVMSLSIASLLLGGFLIIMDKSPWNRLLWPLAATGSLALTIYVGHFLALMPFGEPPFSFNIFASFLLFALVFATMWRNWARRGPLEWFVHQVIMITVPDRKGAEAAKKAKEAKESKEPEGPEEPASAVREQSDQPAQA</sequence>
<gene>
    <name evidence="4" type="ORF">ACFP1K_16490</name>
</gene>
<proteinExistence type="predicted"/>
<feature type="transmembrane region" description="Helical" evidence="2">
    <location>
        <begin position="107"/>
        <end position="133"/>
    </location>
</feature>
<evidence type="ECO:0000313" key="5">
    <source>
        <dbReference type="Proteomes" id="UP001596137"/>
    </source>
</evidence>
<dbReference type="InterPro" id="IPR052529">
    <property type="entry name" value="Bact_Transport_Assoc"/>
</dbReference>